<keyword evidence="2" id="KW-0963">Cytoplasm</keyword>
<dbReference type="PROSITE" id="PS00041">
    <property type="entry name" value="HTH_ARAC_FAMILY_1"/>
    <property type="match status" value="1"/>
</dbReference>
<protein>
    <submittedName>
        <fullName evidence="10">Regulator of RpoS</fullName>
    </submittedName>
</protein>
<dbReference type="SMART" id="SM00448">
    <property type="entry name" value="REC"/>
    <property type="match status" value="1"/>
</dbReference>
<dbReference type="Gene3D" id="1.10.10.60">
    <property type="entry name" value="Homeodomain-like"/>
    <property type="match status" value="2"/>
</dbReference>
<dbReference type="PROSITE" id="PS50110">
    <property type="entry name" value="RESPONSE_REGULATORY"/>
    <property type="match status" value="1"/>
</dbReference>
<evidence type="ECO:0000259" key="9">
    <source>
        <dbReference type="PROSITE" id="PS50110"/>
    </source>
</evidence>
<dbReference type="GO" id="GO:0005737">
    <property type="term" value="C:cytoplasm"/>
    <property type="evidence" value="ECO:0007669"/>
    <property type="project" value="UniProtKB-SubCell"/>
</dbReference>
<comment type="subcellular location">
    <subcellularLocation>
        <location evidence="1">Cytoplasm</location>
    </subcellularLocation>
</comment>
<proteinExistence type="predicted"/>
<dbReference type="PROSITE" id="PS01124">
    <property type="entry name" value="HTH_ARAC_FAMILY_2"/>
    <property type="match status" value="1"/>
</dbReference>
<keyword evidence="4" id="KW-0902">Two-component regulatory system</keyword>
<keyword evidence="6" id="KW-0238">DNA-binding</keyword>
<evidence type="ECO:0000259" key="8">
    <source>
        <dbReference type="PROSITE" id="PS01124"/>
    </source>
</evidence>
<feature type="domain" description="HTH araC/xylS-type" evidence="8">
    <location>
        <begin position="436"/>
        <end position="534"/>
    </location>
</feature>
<organism evidence="10">
    <name type="scientific">bioreactor metagenome</name>
    <dbReference type="NCBI Taxonomy" id="1076179"/>
    <lineage>
        <taxon>unclassified sequences</taxon>
        <taxon>metagenomes</taxon>
        <taxon>ecological metagenomes</taxon>
    </lineage>
</organism>
<dbReference type="PANTHER" id="PTHR42713:SF3">
    <property type="entry name" value="TRANSCRIPTIONAL REGULATORY PROTEIN HPTR"/>
    <property type="match status" value="1"/>
</dbReference>
<dbReference type="InterPro" id="IPR018060">
    <property type="entry name" value="HTH_AraC"/>
</dbReference>
<evidence type="ECO:0000256" key="5">
    <source>
        <dbReference type="ARBA" id="ARBA00023015"/>
    </source>
</evidence>
<comment type="caution">
    <text evidence="10">The sequence shown here is derived from an EMBL/GenBank/DDBJ whole genome shotgun (WGS) entry which is preliminary data.</text>
</comment>
<evidence type="ECO:0000256" key="6">
    <source>
        <dbReference type="ARBA" id="ARBA00023125"/>
    </source>
</evidence>
<dbReference type="InterPro" id="IPR011006">
    <property type="entry name" value="CheY-like_superfamily"/>
</dbReference>
<dbReference type="GO" id="GO:0000160">
    <property type="term" value="P:phosphorelay signal transduction system"/>
    <property type="evidence" value="ECO:0007669"/>
    <property type="project" value="UniProtKB-KW"/>
</dbReference>
<dbReference type="SUPFAM" id="SSF46689">
    <property type="entry name" value="Homeodomain-like"/>
    <property type="match status" value="2"/>
</dbReference>
<dbReference type="InterPro" id="IPR001789">
    <property type="entry name" value="Sig_transdc_resp-reg_receiver"/>
</dbReference>
<keyword evidence="3" id="KW-0597">Phosphoprotein</keyword>
<dbReference type="AlphaFoldDB" id="A0A644VP49"/>
<evidence type="ECO:0000256" key="2">
    <source>
        <dbReference type="ARBA" id="ARBA00022490"/>
    </source>
</evidence>
<evidence type="ECO:0000256" key="1">
    <source>
        <dbReference type="ARBA" id="ARBA00004496"/>
    </source>
</evidence>
<evidence type="ECO:0000313" key="10">
    <source>
        <dbReference type="EMBL" id="MPL93141.1"/>
    </source>
</evidence>
<dbReference type="Gene3D" id="3.40.50.2300">
    <property type="match status" value="1"/>
</dbReference>
<name>A0A644VP49_9ZZZZ</name>
<dbReference type="CDD" id="cd17536">
    <property type="entry name" value="REC_YesN-like"/>
    <property type="match status" value="1"/>
</dbReference>
<dbReference type="EMBL" id="VSSQ01000382">
    <property type="protein sequence ID" value="MPL93141.1"/>
    <property type="molecule type" value="Genomic_DNA"/>
</dbReference>
<dbReference type="GO" id="GO:0003700">
    <property type="term" value="F:DNA-binding transcription factor activity"/>
    <property type="evidence" value="ECO:0007669"/>
    <property type="project" value="InterPro"/>
</dbReference>
<gene>
    <name evidence="10" type="primary">rssB_21</name>
    <name evidence="10" type="ORF">SDC9_39267</name>
</gene>
<feature type="domain" description="Response regulatory" evidence="9">
    <location>
        <begin position="6"/>
        <end position="123"/>
    </location>
</feature>
<keyword evidence="7" id="KW-0804">Transcription</keyword>
<keyword evidence="5" id="KW-0805">Transcription regulation</keyword>
<dbReference type="GO" id="GO:0043565">
    <property type="term" value="F:sequence-specific DNA binding"/>
    <property type="evidence" value="ECO:0007669"/>
    <property type="project" value="InterPro"/>
</dbReference>
<accession>A0A644VP49</accession>
<dbReference type="PANTHER" id="PTHR42713">
    <property type="entry name" value="HISTIDINE KINASE-RELATED"/>
    <property type="match status" value="1"/>
</dbReference>
<reference evidence="10" key="1">
    <citation type="submission" date="2019-08" db="EMBL/GenBank/DDBJ databases">
        <authorList>
            <person name="Kucharzyk K."/>
            <person name="Murdoch R.W."/>
            <person name="Higgins S."/>
            <person name="Loffler F."/>
        </authorList>
    </citation>
    <scope>NUCLEOTIDE SEQUENCE</scope>
</reference>
<dbReference type="InterPro" id="IPR018062">
    <property type="entry name" value="HTH_AraC-typ_CS"/>
</dbReference>
<dbReference type="Pfam" id="PF12833">
    <property type="entry name" value="HTH_18"/>
    <property type="match status" value="1"/>
</dbReference>
<evidence type="ECO:0000256" key="7">
    <source>
        <dbReference type="ARBA" id="ARBA00023163"/>
    </source>
</evidence>
<dbReference type="Pfam" id="PF00072">
    <property type="entry name" value="Response_reg"/>
    <property type="match status" value="1"/>
</dbReference>
<dbReference type="SMART" id="SM00342">
    <property type="entry name" value="HTH_ARAC"/>
    <property type="match status" value="1"/>
</dbReference>
<dbReference type="InterPro" id="IPR009057">
    <property type="entry name" value="Homeodomain-like_sf"/>
</dbReference>
<evidence type="ECO:0000256" key="3">
    <source>
        <dbReference type="ARBA" id="ARBA00022553"/>
    </source>
</evidence>
<sequence length="536" mass="61279">MGEKRKVLIADDEFRIGMLVKALIQWETLNLECVDIVNNGEDAYRVICEKHVDIVITDIRMPRMTGLDLVAKVKETNKAFPFIVISGYKDFEYAHKALQYDVTAYLLKPIDGDELNSALAKICSELEVKAHEKDQEEIYLRTIQDKERLVRKNLLSDLIDGKDSVIHGLAEESEFNLEHMVARVLDIKLDCRQIEKTEKKQNHITMEKVVFIVTDGLGPVVRDAILCEKPNMHLYCLLVYPPELSKQAKNKVSMILGDIQKYLLGFERYRVTIGIGVEAGSMEGILTSIQSVQHAIKSRIKLGTGRLIYAENLRDLPPDAVKNYLRGSKENFEASLDIYAPEKMQNCLNHMFEDLAEGKTVDWSCGYDIADKCARWFFDWVEDHGEECEDLFESLSEKINHCCTTNELQKALTDDLLAYLGGFREIQEVKSKKPIRQAKQYVQKHCGEKIVLEDIADLVGLNPVYFSVLFKKEEGINFSAYLVNVRMDAAKELLVSSNETIAAIAEKVGYKDIRYFSRLFTKMIGIKPVIYRKLYS</sequence>
<dbReference type="InterPro" id="IPR051552">
    <property type="entry name" value="HptR"/>
</dbReference>
<dbReference type="SUPFAM" id="SSF52172">
    <property type="entry name" value="CheY-like"/>
    <property type="match status" value="1"/>
</dbReference>
<evidence type="ECO:0000256" key="4">
    <source>
        <dbReference type="ARBA" id="ARBA00023012"/>
    </source>
</evidence>